<dbReference type="GO" id="GO:0005507">
    <property type="term" value="F:copper ion binding"/>
    <property type="evidence" value="ECO:0007669"/>
    <property type="project" value="InterPro"/>
</dbReference>
<dbReference type="HAMAP" id="MF_00155">
    <property type="entry name" value="CtaG"/>
    <property type="match status" value="1"/>
</dbReference>
<dbReference type="STRING" id="1300350.Z948_2595"/>
<dbReference type="GO" id="GO:0008535">
    <property type="term" value="P:respiratory chain complex IV assembly"/>
    <property type="evidence" value="ECO:0007669"/>
    <property type="project" value="UniProtKB-UniRule"/>
</dbReference>
<evidence type="ECO:0000256" key="4">
    <source>
        <dbReference type="ARBA" id="ARBA00015384"/>
    </source>
</evidence>
<dbReference type="OrthoDB" id="9804841at2"/>
<dbReference type="PANTHER" id="PTHR21320:SF3">
    <property type="entry name" value="CYTOCHROME C OXIDASE ASSEMBLY PROTEIN COX11, MITOCHONDRIAL-RELATED"/>
    <property type="match status" value="1"/>
</dbReference>
<evidence type="ECO:0000313" key="14">
    <source>
        <dbReference type="Proteomes" id="UP000027734"/>
    </source>
</evidence>
<evidence type="ECO:0000256" key="3">
    <source>
        <dbReference type="ARBA" id="ARBA00009620"/>
    </source>
</evidence>
<evidence type="ECO:0000256" key="7">
    <source>
        <dbReference type="ARBA" id="ARBA00022692"/>
    </source>
</evidence>
<evidence type="ECO:0000256" key="8">
    <source>
        <dbReference type="ARBA" id="ARBA00022968"/>
    </source>
</evidence>
<gene>
    <name evidence="12" type="primary">ctaG</name>
    <name evidence="13" type="ORF">DSW25_16470</name>
</gene>
<proteinExistence type="inferred from homology"/>
<dbReference type="Gene3D" id="2.60.370.10">
    <property type="entry name" value="Ctag/Cox11"/>
    <property type="match status" value="1"/>
</dbReference>
<keyword evidence="11 12" id="KW-0472">Membrane</keyword>
<keyword evidence="5 12" id="KW-1003">Cell membrane</keyword>
<keyword evidence="14" id="KW-1185">Reference proteome</keyword>
<dbReference type="GO" id="GO:0005886">
    <property type="term" value="C:plasma membrane"/>
    <property type="evidence" value="ECO:0007669"/>
    <property type="project" value="UniProtKB-SubCell"/>
</dbReference>
<dbReference type="NCBIfam" id="NF003465">
    <property type="entry name" value="PRK05089.1"/>
    <property type="match status" value="1"/>
</dbReference>
<feature type="topological domain" description="Periplasmic" evidence="12">
    <location>
        <begin position="28"/>
        <end position="191"/>
    </location>
</feature>
<protein>
    <recommendedName>
        <fullName evidence="4 12">Cytochrome c oxidase assembly protein CtaG</fullName>
    </recommendedName>
</protein>
<name>A0A073IES6_9RHOB</name>
<dbReference type="InterPro" id="IPR007533">
    <property type="entry name" value="Cyt_c_oxidase_assmbl_CtaG"/>
</dbReference>
<dbReference type="eggNOG" id="COG3175">
    <property type="taxonomic scope" value="Bacteria"/>
</dbReference>
<feature type="topological domain" description="Cytoplasmic" evidence="12">
    <location>
        <begin position="1"/>
        <end position="8"/>
    </location>
</feature>
<dbReference type="AlphaFoldDB" id="A0A073IES6"/>
<comment type="similarity">
    <text evidence="3 12">Belongs to the COX11/CtaG family.</text>
</comment>
<dbReference type="Pfam" id="PF04442">
    <property type="entry name" value="CtaG_Cox11"/>
    <property type="match status" value="1"/>
</dbReference>
<dbReference type="PANTHER" id="PTHR21320">
    <property type="entry name" value="CYTOCHROME C OXIDASE ASSEMBLY PROTEIN COX11-RELATED"/>
    <property type="match status" value="1"/>
</dbReference>
<keyword evidence="10 12" id="KW-0186">Copper</keyword>
<keyword evidence="9 12" id="KW-1133">Transmembrane helix</keyword>
<dbReference type="RefSeq" id="WP_025059927.1">
    <property type="nucleotide sequence ID" value="NZ_JAMC01000007.1"/>
</dbReference>
<dbReference type="PIRSF" id="PIRSF005413">
    <property type="entry name" value="COX11"/>
    <property type="match status" value="1"/>
</dbReference>
<keyword evidence="8 12" id="KW-0735">Signal-anchor</keyword>
<keyword evidence="7 12" id="KW-0812">Transmembrane</keyword>
<evidence type="ECO:0000256" key="9">
    <source>
        <dbReference type="ARBA" id="ARBA00022989"/>
    </source>
</evidence>
<comment type="subcellular location">
    <subcellularLocation>
        <location evidence="2 12">Cell inner membrane</location>
        <topology evidence="2 12">Single-pass type II membrane protein</topology>
        <orientation evidence="2 12">Periplasmic side</orientation>
    </subcellularLocation>
</comment>
<dbReference type="InterPro" id="IPR023471">
    <property type="entry name" value="CtaG/Cox11_dom_sf"/>
</dbReference>
<dbReference type="FunFam" id="2.60.370.10:FF:000001">
    <property type="entry name" value="COX11 cytochrome c oxidase assembly homolog"/>
    <property type="match status" value="1"/>
</dbReference>
<organism evidence="13 14">
    <name type="scientific">Sulfitobacter donghicola DSW-25 = KCTC 12864 = JCM 14565</name>
    <dbReference type="NCBI Taxonomy" id="1300350"/>
    <lineage>
        <taxon>Bacteria</taxon>
        <taxon>Pseudomonadati</taxon>
        <taxon>Pseudomonadota</taxon>
        <taxon>Alphaproteobacteria</taxon>
        <taxon>Rhodobacterales</taxon>
        <taxon>Roseobacteraceae</taxon>
        <taxon>Sulfitobacter</taxon>
    </lineage>
</organism>
<dbReference type="SUPFAM" id="SSF110111">
    <property type="entry name" value="Ctag/Cox11"/>
    <property type="match status" value="1"/>
</dbReference>
<evidence type="ECO:0000256" key="10">
    <source>
        <dbReference type="ARBA" id="ARBA00023008"/>
    </source>
</evidence>
<evidence type="ECO:0000256" key="12">
    <source>
        <dbReference type="HAMAP-Rule" id="MF_00155"/>
    </source>
</evidence>
<dbReference type="Proteomes" id="UP000027734">
    <property type="component" value="Unassembled WGS sequence"/>
</dbReference>
<evidence type="ECO:0000256" key="5">
    <source>
        <dbReference type="ARBA" id="ARBA00022475"/>
    </source>
</evidence>
<keyword evidence="6 12" id="KW-0997">Cell inner membrane</keyword>
<accession>A0A073IES6</accession>
<comment type="caution">
    <text evidence="13">The sequence shown here is derived from an EMBL/GenBank/DDBJ whole genome shotgun (WGS) entry which is preliminary data.</text>
</comment>
<reference evidence="13 14" key="1">
    <citation type="submission" date="2014-01" db="EMBL/GenBank/DDBJ databases">
        <title>Sulfitobacter donghicola JCM 14565 Genome Sequencing.</title>
        <authorList>
            <person name="Lai Q."/>
            <person name="Hong Z."/>
        </authorList>
    </citation>
    <scope>NUCLEOTIDE SEQUENCE [LARGE SCALE GENOMIC DNA]</scope>
    <source>
        <strain evidence="13 14">JCM 14565</strain>
    </source>
</reference>
<evidence type="ECO:0000313" key="13">
    <source>
        <dbReference type="EMBL" id="KEJ88269.1"/>
    </source>
</evidence>
<evidence type="ECO:0000256" key="2">
    <source>
        <dbReference type="ARBA" id="ARBA00004382"/>
    </source>
</evidence>
<sequence length="191" mass="21309">MAMTGPQKTVAQTVSVVVLMGGLAWVSVPFYDWFCRVTGFGGVPGISDVAADEILDQTIKIRFDGSLNNNMPWEFKPVTRQMEVRIGETGLAFYEAYNPTDKPIAGQASYNVTPYQAGAFFEKIDCFCFEEQVLAPGERVQMPVSFFVDPEIVSDREGQYIHTITLSYTFYEIDLPEGYAALEVDQPTDLN</sequence>
<evidence type="ECO:0000256" key="11">
    <source>
        <dbReference type="ARBA" id="ARBA00023136"/>
    </source>
</evidence>
<comment type="function">
    <text evidence="1 12">Exerts its effect at some terminal stage of cytochrome c oxidase synthesis, probably by being involved in the insertion of the copper B into subunit I.</text>
</comment>
<evidence type="ECO:0000256" key="6">
    <source>
        <dbReference type="ARBA" id="ARBA00022519"/>
    </source>
</evidence>
<dbReference type="EMBL" id="JAMC01000007">
    <property type="protein sequence ID" value="KEJ88269.1"/>
    <property type="molecule type" value="Genomic_DNA"/>
</dbReference>
<evidence type="ECO:0000256" key="1">
    <source>
        <dbReference type="ARBA" id="ARBA00004007"/>
    </source>
</evidence>